<dbReference type="Gene3D" id="3.20.180.10">
    <property type="entry name" value="PNP-oxidase-like"/>
    <property type="match status" value="1"/>
</dbReference>
<proteinExistence type="predicted"/>
<dbReference type="EMBL" id="JALN02000001">
    <property type="protein sequence ID" value="KDE99697.1"/>
    <property type="molecule type" value="Genomic_DNA"/>
</dbReference>
<dbReference type="InterPro" id="IPR037119">
    <property type="entry name" value="Haem_oxidase_HugZ-like_sf"/>
</dbReference>
<reference evidence="2" key="1">
    <citation type="submission" date="2014-05" db="EMBL/GenBank/DDBJ databases">
        <title>Genome sequence of Mycobacterium aromaticivorans strain JS19b1T (= DSM 45407T).</title>
        <authorList>
            <person name="Kwak Y."/>
            <person name="Park G.-S."/>
            <person name="Li Q.X."/>
            <person name="Lee S.-E."/>
            <person name="Shin J.-H."/>
        </authorList>
    </citation>
    <scope>NUCLEOTIDE SEQUENCE [LARGE SCALE GENOMIC DNA]</scope>
    <source>
        <strain evidence="2">JS19b1</strain>
    </source>
</reference>
<name>A0A064CLM0_9MYCO</name>
<dbReference type="STRING" id="1440774.Y900_012305"/>
<dbReference type="InterPro" id="IPR019595">
    <property type="entry name" value="DUF2470"/>
</dbReference>
<keyword evidence="3" id="KW-1185">Reference proteome</keyword>
<dbReference type="OrthoDB" id="3381348at2"/>
<dbReference type="Proteomes" id="UP000022835">
    <property type="component" value="Unassembled WGS sequence"/>
</dbReference>
<evidence type="ECO:0000313" key="2">
    <source>
        <dbReference type="EMBL" id="KDE99697.1"/>
    </source>
</evidence>
<feature type="domain" description="DUF2470" evidence="1">
    <location>
        <begin position="168"/>
        <end position="233"/>
    </location>
</feature>
<dbReference type="eggNOG" id="ENOG5033163">
    <property type="taxonomic scope" value="Bacteria"/>
</dbReference>
<dbReference type="RefSeq" id="WP_036342023.1">
    <property type="nucleotide sequence ID" value="NZ_JALN02000001.1"/>
</dbReference>
<sequence length="256" mass="27286">MTSATLTTPTTAERVRSACARATGAMLVADDVAPATTPVHHLLPGGSFAVSLDSESALAARARCAGTGGIAAMLELTDYAPLPLREPVRSLVWIRGRVHSVPGHAVRAMVDMIAADHPNPALLDIGSGQALFLLEVESVVVADAAGAETVCLHELLTAQPDPFCEFESAWLRHLDNDHPEVLARLAGKLPAQLRRGRVRPLGLDRYGVRLRVEGTDGDHDVRLPFAAPVQDVPALGRAIRLLMGCPFVNGLRARRM</sequence>
<gene>
    <name evidence="2" type="ORF">Y900_012305</name>
</gene>
<evidence type="ECO:0000313" key="3">
    <source>
        <dbReference type="Proteomes" id="UP000022835"/>
    </source>
</evidence>
<dbReference type="AlphaFoldDB" id="A0A064CLM0"/>
<comment type="caution">
    <text evidence="2">The sequence shown here is derived from an EMBL/GenBank/DDBJ whole genome shotgun (WGS) entry which is preliminary data.</text>
</comment>
<dbReference type="Pfam" id="PF10615">
    <property type="entry name" value="DUF2470"/>
    <property type="match status" value="1"/>
</dbReference>
<accession>A0A064CLM0</accession>
<protein>
    <submittedName>
        <fullName evidence="2">Prephenate dehydratase</fullName>
    </submittedName>
</protein>
<organism evidence="2 3">
    <name type="scientific">Mycolicibacterium aromaticivorans JS19b1 = JCM 16368</name>
    <dbReference type="NCBI Taxonomy" id="1440774"/>
    <lineage>
        <taxon>Bacteria</taxon>
        <taxon>Bacillati</taxon>
        <taxon>Actinomycetota</taxon>
        <taxon>Actinomycetes</taxon>
        <taxon>Mycobacteriales</taxon>
        <taxon>Mycobacteriaceae</taxon>
        <taxon>Mycolicibacterium</taxon>
    </lineage>
</organism>
<dbReference type="SUPFAM" id="SSF50475">
    <property type="entry name" value="FMN-binding split barrel"/>
    <property type="match status" value="1"/>
</dbReference>
<evidence type="ECO:0000259" key="1">
    <source>
        <dbReference type="Pfam" id="PF10615"/>
    </source>
</evidence>